<feature type="non-terminal residue" evidence="1">
    <location>
        <position position="1"/>
    </location>
</feature>
<comment type="caution">
    <text evidence="1">The sequence shown here is derived from an EMBL/GenBank/DDBJ whole genome shotgun (WGS) entry which is preliminary data.</text>
</comment>
<sequence>HLLPLARRAEASGATRRSCCVGRFSFGRWRGAQLGLARRAVPWCKSQFSSGVFCAAHRCVDQG</sequence>
<accession>A0A392SIU4</accession>
<organism evidence="1 2">
    <name type="scientific">Trifolium medium</name>
    <dbReference type="NCBI Taxonomy" id="97028"/>
    <lineage>
        <taxon>Eukaryota</taxon>
        <taxon>Viridiplantae</taxon>
        <taxon>Streptophyta</taxon>
        <taxon>Embryophyta</taxon>
        <taxon>Tracheophyta</taxon>
        <taxon>Spermatophyta</taxon>
        <taxon>Magnoliopsida</taxon>
        <taxon>eudicotyledons</taxon>
        <taxon>Gunneridae</taxon>
        <taxon>Pentapetalae</taxon>
        <taxon>rosids</taxon>
        <taxon>fabids</taxon>
        <taxon>Fabales</taxon>
        <taxon>Fabaceae</taxon>
        <taxon>Papilionoideae</taxon>
        <taxon>50 kb inversion clade</taxon>
        <taxon>NPAAA clade</taxon>
        <taxon>Hologalegina</taxon>
        <taxon>IRL clade</taxon>
        <taxon>Trifolieae</taxon>
        <taxon>Trifolium</taxon>
    </lineage>
</organism>
<dbReference type="AlphaFoldDB" id="A0A392SIU4"/>
<name>A0A392SIU4_9FABA</name>
<evidence type="ECO:0000313" key="1">
    <source>
        <dbReference type="EMBL" id="MCI47875.1"/>
    </source>
</evidence>
<proteinExistence type="predicted"/>
<protein>
    <submittedName>
        <fullName evidence="1">Uncharacterized protein</fullName>
    </submittedName>
</protein>
<dbReference type="EMBL" id="LXQA010378405">
    <property type="protein sequence ID" value="MCI47875.1"/>
    <property type="molecule type" value="Genomic_DNA"/>
</dbReference>
<reference evidence="1 2" key="1">
    <citation type="journal article" date="2018" name="Front. Plant Sci.">
        <title>Red Clover (Trifolium pratense) and Zigzag Clover (T. medium) - A Picture of Genomic Similarities and Differences.</title>
        <authorList>
            <person name="Dluhosova J."/>
            <person name="Istvanek J."/>
            <person name="Nedelnik J."/>
            <person name="Repkova J."/>
        </authorList>
    </citation>
    <scope>NUCLEOTIDE SEQUENCE [LARGE SCALE GENOMIC DNA]</scope>
    <source>
        <strain evidence="2">cv. 10/8</strain>
        <tissue evidence="1">Leaf</tissue>
    </source>
</reference>
<evidence type="ECO:0000313" key="2">
    <source>
        <dbReference type="Proteomes" id="UP000265520"/>
    </source>
</evidence>
<dbReference type="Proteomes" id="UP000265520">
    <property type="component" value="Unassembled WGS sequence"/>
</dbReference>
<keyword evidence="2" id="KW-1185">Reference proteome</keyword>